<feature type="transmembrane region" description="Helical" evidence="7">
    <location>
        <begin position="181"/>
        <end position="202"/>
    </location>
</feature>
<keyword evidence="9" id="KW-0378">Hydrolase</keyword>
<protein>
    <submittedName>
        <fullName evidence="9">Rhomboid protease</fullName>
    </submittedName>
</protein>
<dbReference type="InterPro" id="IPR022764">
    <property type="entry name" value="Peptidase_S54_rhomboid_dom"/>
</dbReference>
<reference evidence="9 10" key="1">
    <citation type="journal article" date="2010" name="Science">
        <title>Genomic comparison of the ants Camponotus floridanus and Harpegnathos saltator.</title>
        <authorList>
            <person name="Bonasio R."/>
            <person name="Zhang G."/>
            <person name="Ye C."/>
            <person name="Mutti N.S."/>
            <person name="Fang X."/>
            <person name="Qin N."/>
            <person name="Donahue G."/>
            <person name="Yang P."/>
            <person name="Li Q."/>
            <person name="Li C."/>
            <person name="Zhang P."/>
            <person name="Huang Z."/>
            <person name="Berger S.L."/>
            <person name="Reinberg D."/>
            <person name="Wang J."/>
            <person name="Liebig J."/>
        </authorList>
    </citation>
    <scope>NUCLEOTIDE SEQUENCE [LARGE SCALE GENOMIC DNA]</scope>
    <source>
        <strain evidence="9 10">Hsal</strain>
    </source>
</reference>
<keyword evidence="5 7" id="KW-1133">Transmembrane helix</keyword>
<feature type="transmembrane region" description="Helical" evidence="7">
    <location>
        <begin position="130"/>
        <end position="151"/>
    </location>
</feature>
<keyword evidence="9" id="KW-0645">Protease</keyword>
<dbReference type="GO" id="GO:0006508">
    <property type="term" value="P:proteolysis"/>
    <property type="evidence" value="ECO:0007669"/>
    <property type="project" value="UniProtKB-KW"/>
</dbReference>
<evidence type="ECO:0000256" key="5">
    <source>
        <dbReference type="ARBA" id="ARBA00022989"/>
    </source>
</evidence>
<keyword evidence="2" id="KW-1003">Cell membrane</keyword>
<evidence type="ECO:0000313" key="9">
    <source>
        <dbReference type="EMBL" id="AQS41227.1"/>
    </source>
</evidence>
<evidence type="ECO:0000313" key="10">
    <source>
        <dbReference type="Proteomes" id="UP000188912"/>
    </source>
</evidence>
<sequence>MTQDPFKPEQSARIFNIPVTIIVIIVLCAAAYGIPDYFLSAAAEEGFYRHFAFIPYSLLHEEGWSSLTGALTYSFLHGSWMHFGFNMVWLAIFGSPLVNRIGALRFLLFWALTAVVAALVYFLFHQQSPALLVGASGAISGLMGAAARYGFRRVPDRYAPQRSEFAGPVLPVFIALRSRSVLLFVGSWLVINLLIGIGTSVPGIEESAIAWEAHIGGLLAGFLAIGPFDKRRREIF</sequence>
<dbReference type="PANTHER" id="PTHR43066">
    <property type="entry name" value="RHOMBOID-RELATED PROTEIN"/>
    <property type="match status" value="1"/>
</dbReference>
<dbReference type="GO" id="GO:0016020">
    <property type="term" value="C:membrane"/>
    <property type="evidence" value="ECO:0007669"/>
    <property type="project" value="UniProtKB-SubCell"/>
</dbReference>
<evidence type="ECO:0000256" key="1">
    <source>
        <dbReference type="ARBA" id="ARBA00004141"/>
    </source>
</evidence>
<dbReference type="GO" id="GO:0004252">
    <property type="term" value="F:serine-type endopeptidase activity"/>
    <property type="evidence" value="ECO:0007669"/>
    <property type="project" value="InterPro"/>
</dbReference>
<evidence type="ECO:0000256" key="6">
    <source>
        <dbReference type="ARBA" id="ARBA00023136"/>
    </source>
</evidence>
<dbReference type="AlphaFoldDB" id="A0A1U9JTP2"/>
<evidence type="ECO:0000256" key="7">
    <source>
        <dbReference type="SAM" id="Phobius"/>
    </source>
</evidence>
<evidence type="ECO:0000259" key="8">
    <source>
        <dbReference type="Pfam" id="PF01694"/>
    </source>
</evidence>
<feature type="transmembrane region" description="Helical" evidence="7">
    <location>
        <begin position="12"/>
        <end position="34"/>
    </location>
</feature>
<keyword evidence="6 7" id="KW-0472">Membrane</keyword>
<evidence type="ECO:0000256" key="2">
    <source>
        <dbReference type="ARBA" id="ARBA00022475"/>
    </source>
</evidence>
<organism evidence="9 10">
    <name type="scientific">Candidatus Tokpelaia hoelldobleri</name>
    <dbReference type="NCBI Taxonomy" id="1902579"/>
    <lineage>
        <taxon>Bacteria</taxon>
        <taxon>Pseudomonadati</taxon>
        <taxon>Pseudomonadota</taxon>
        <taxon>Alphaproteobacteria</taxon>
        <taxon>Hyphomicrobiales</taxon>
        <taxon>Candidatus Tokpelaia</taxon>
    </lineage>
</organism>
<dbReference type="Proteomes" id="UP000188912">
    <property type="component" value="Chromosome"/>
</dbReference>
<proteinExistence type="predicted"/>
<evidence type="ECO:0000256" key="4">
    <source>
        <dbReference type="ARBA" id="ARBA00022692"/>
    </source>
</evidence>
<dbReference type="Gene3D" id="1.20.1540.10">
    <property type="entry name" value="Rhomboid-like"/>
    <property type="match status" value="1"/>
</dbReference>
<dbReference type="InterPro" id="IPR035952">
    <property type="entry name" value="Rhomboid-like_sf"/>
</dbReference>
<accession>A0A1U9JTP2</accession>
<dbReference type="EMBL" id="CP017315">
    <property type="protein sequence ID" value="AQS41227.1"/>
    <property type="molecule type" value="Genomic_DNA"/>
</dbReference>
<feature type="domain" description="Peptidase S54 rhomboid" evidence="8">
    <location>
        <begin position="68"/>
        <end position="224"/>
    </location>
</feature>
<feature type="transmembrane region" description="Helical" evidence="7">
    <location>
        <begin position="80"/>
        <end position="99"/>
    </location>
</feature>
<keyword evidence="4 7" id="KW-0812">Transmembrane</keyword>
<keyword evidence="3" id="KW-0997">Cell inner membrane</keyword>
<dbReference type="KEGG" id="thd:BHV28_05180"/>
<dbReference type="PANTHER" id="PTHR43066:SF26">
    <property type="entry name" value="RHOMBOID PROTEASE GLPG"/>
    <property type="match status" value="1"/>
</dbReference>
<comment type="subcellular location">
    <subcellularLocation>
        <location evidence="1">Membrane</location>
        <topology evidence="1">Multi-pass membrane protein</topology>
    </subcellularLocation>
</comment>
<dbReference type="STRING" id="1902579.BHV28_05180"/>
<feature type="transmembrane region" description="Helical" evidence="7">
    <location>
        <begin position="208"/>
        <end position="228"/>
    </location>
</feature>
<dbReference type="Pfam" id="PF01694">
    <property type="entry name" value="Rhomboid"/>
    <property type="match status" value="1"/>
</dbReference>
<name>A0A1U9JTP2_9HYPH</name>
<dbReference type="SUPFAM" id="SSF144091">
    <property type="entry name" value="Rhomboid-like"/>
    <property type="match status" value="1"/>
</dbReference>
<keyword evidence="10" id="KW-1185">Reference proteome</keyword>
<gene>
    <name evidence="9" type="ORF">BHV28_05180</name>
</gene>
<reference evidence="9 10" key="2">
    <citation type="journal article" date="2016" name="Sci. Rep.">
        <title>The genome of Rhizobiales bacteria in predatory ants reveals urease gene functions but no genes for nitrogen fixation.</title>
        <authorList>
            <person name="Neuvonen M.M."/>
            <person name="Tamarit D."/>
            <person name="Naslund K."/>
            <person name="Liebig J."/>
            <person name="Feldhaar H."/>
            <person name="Moran N.A."/>
            <person name="Guy L."/>
            <person name="Andersson S.G."/>
        </authorList>
    </citation>
    <scope>NUCLEOTIDE SEQUENCE [LARGE SCALE GENOMIC DNA]</scope>
    <source>
        <strain evidence="9 10">Hsal</strain>
    </source>
</reference>
<evidence type="ECO:0000256" key="3">
    <source>
        <dbReference type="ARBA" id="ARBA00022519"/>
    </source>
</evidence>
<feature type="transmembrane region" description="Helical" evidence="7">
    <location>
        <begin position="106"/>
        <end position="124"/>
    </location>
</feature>